<proteinExistence type="predicted"/>
<dbReference type="KEGG" id="ses:SARI_00293"/>
<accession>A9MGX3</accession>
<sequence length="50" mass="5683">MIYQHLWGTENQGLSRYSPVHYQCCLVLFVRDSLCFTTPHSPGAVNIVLS</sequence>
<dbReference type="Proteomes" id="UP000002084">
    <property type="component" value="Chromosome"/>
</dbReference>
<dbReference type="HOGENOM" id="CLU_3122387_0_0_6"/>
<organism evidence="1 2">
    <name type="scientific">Salmonella arizonae (strain ATCC BAA-731 / CDC346-86 / RSK2980)</name>
    <dbReference type="NCBI Taxonomy" id="41514"/>
    <lineage>
        <taxon>Bacteria</taxon>
        <taxon>Pseudomonadati</taxon>
        <taxon>Pseudomonadota</taxon>
        <taxon>Gammaproteobacteria</taxon>
        <taxon>Enterobacterales</taxon>
        <taxon>Enterobacteriaceae</taxon>
        <taxon>Salmonella</taxon>
    </lineage>
</organism>
<gene>
    <name evidence="1" type="ordered locus">SARI_00293</name>
</gene>
<protein>
    <submittedName>
        <fullName evidence="1">Uncharacterized protein</fullName>
    </submittedName>
</protein>
<keyword evidence="2" id="KW-1185">Reference proteome</keyword>
<reference evidence="1 2" key="1">
    <citation type="submission" date="2007-11" db="EMBL/GenBank/DDBJ databases">
        <authorList>
            <consortium name="The Salmonella enterica serovar Arizonae Genome Sequencing Project"/>
            <person name="McClelland M."/>
            <person name="Sanderson E.K."/>
            <person name="Porwollik S."/>
            <person name="Spieth J."/>
            <person name="Clifton W.S."/>
            <person name="Fulton R."/>
            <person name="Chunyan W."/>
            <person name="Wollam A."/>
            <person name="Shah N."/>
            <person name="Pepin K."/>
            <person name="Bhonagiri V."/>
            <person name="Nash W."/>
            <person name="Johnson M."/>
            <person name="Thiruvilangam P."/>
            <person name="Wilson R."/>
        </authorList>
    </citation>
    <scope>NUCLEOTIDE SEQUENCE [LARGE SCALE GENOMIC DNA]</scope>
    <source>
        <strain evidence="2">ATCC BAA-731 / CDC346-86 / RSK2980</strain>
    </source>
</reference>
<evidence type="ECO:0000313" key="2">
    <source>
        <dbReference type="Proteomes" id="UP000002084"/>
    </source>
</evidence>
<dbReference type="EMBL" id="CP000880">
    <property type="protein sequence ID" value="ABX20234.1"/>
    <property type="molecule type" value="Genomic_DNA"/>
</dbReference>
<name>A9MGX3_SALAR</name>
<evidence type="ECO:0000313" key="1">
    <source>
        <dbReference type="EMBL" id="ABX20234.1"/>
    </source>
</evidence>
<dbReference type="AlphaFoldDB" id="A9MGX3"/>